<protein>
    <submittedName>
        <fullName evidence="2">LysM peptidoglycan-binding domain-containing protein</fullName>
    </submittedName>
</protein>
<dbReference type="Gene3D" id="3.10.350.10">
    <property type="entry name" value="LysM domain"/>
    <property type="match status" value="1"/>
</dbReference>
<dbReference type="InterPro" id="IPR036779">
    <property type="entry name" value="LysM_dom_sf"/>
</dbReference>
<reference evidence="2 3" key="1">
    <citation type="submission" date="2019-08" db="EMBL/GenBank/DDBJ databases">
        <title>Genome sequencing of Paenibacillus faecis DSM 23593(T).</title>
        <authorList>
            <person name="Kook J.-K."/>
            <person name="Park S.-N."/>
            <person name="Lim Y.K."/>
        </authorList>
    </citation>
    <scope>NUCLEOTIDE SEQUENCE [LARGE SCALE GENOMIC DNA]</scope>
    <source>
        <strain evidence="2 3">DSM 23593</strain>
    </source>
</reference>
<dbReference type="AlphaFoldDB" id="A0A5D0CUH5"/>
<dbReference type="PROSITE" id="PS51782">
    <property type="entry name" value="LYSM"/>
    <property type="match status" value="1"/>
</dbReference>
<evidence type="ECO:0000313" key="3">
    <source>
        <dbReference type="Proteomes" id="UP000325218"/>
    </source>
</evidence>
<keyword evidence="3" id="KW-1185">Reference proteome</keyword>
<organism evidence="2 3">
    <name type="scientific">Paenibacillus faecis</name>
    <dbReference type="NCBI Taxonomy" id="862114"/>
    <lineage>
        <taxon>Bacteria</taxon>
        <taxon>Bacillati</taxon>
        <taxon>Bacillota</taxon>
        <taxon>Bacilli</taxon>
        <taxon>Bacillales</taxon>
        <taxon>Paenibacillaceae</taxon>
        <taxon>Paenibacillus</taxon>
    </lineage>
</organism>
<name>A0A5D0CUH5_9BACL</name>
<feature type="domain" description="LysM" evidence="1">
    <location>
        <begin position="67"/>
        <end position="117"/>
    </location>
</feature>
<dbReference type="Pfam" id="PF01476">
    <property type="entry name" value="LysM"/>
    <property type="match status" value="1"/>
</dbReference>
<dbReference type="OrthoDB" id="9801998at2"/>
<comment type="caution">
    <text evidence="2">The sequence shown here is derived from an EMBL/GenBank/DDBJ whole genome shotgun (WGS) entry which is preliminary data.</text>
</comment>
<sequence>MPRYTTYQSIYNKPVPRSWRDAFGFSSVEWTRRMMKIVFLLILLTMTGTGVVSAFAAAKDGDSHVKETVIVTPGDTLWEIAVAHKPRGKDTRVYVEAIKRANGLAVSDIHPGDMLVIPD</sequence>
<dbReference type="SUPFAM" id="SSF54106">
    <property type="entry name" value="LysM domain"/>
    <property type="match status" value="1"/>
</dbReference>
<dbReference type="CDD" id="cd00118">
    <property type="entry name" value="LysM"/>
    <property type="match status" value="1"/>
</dbReference>
<gene>
    <name evidence="2" type="ORF">FRY98_13135</name>
</gene>
<dbReference type="EMBL" id="VSDO01000002">
    <property type="protein sequence ID" value="TYA13581.1"/>
    <property type="molecule type" value="Genomic_DNA"/>
</dbReference>
<evidence type="ECO:0000259" key="1">
    <source>
        <dbReference type="PROSITE" id="PS51782"/>
    </source>
</evidence>
<proteinExistence type="predicted"/>
<dbReference type="Proteomes" id="UP000325218">
    <property type="component" value="Unassembled WGS sequence"/>
</dbReference>
<dbReference type="InterPro" id="IPR018392">
    <property type="entry name" value="LysM"/>
</dbReference>
<dbReference type="SMART" id="SM00257">
    <property type="entry name" value="LysM"/>
    <property type="match status" value="1"/>
</dbReference>
<dbReference type="RefSeq" id="WP_148452399.1">
    <property type="nucleotide sequence ID" value="NZ_VSDO01000002.1"/>
</dbReference>
<evidence type="ECO:0000313" key="2">
    <source>
        <dbReference type="EMBL" id="TYA13581.1"/>
    </source>
</evidence>
<accession>A0A5D0CUH5</accession>